<sequence length="334" mass="37530">MKKIDVCELVKDKRLDLLCVNETKRKGSGRAIKSESFDTYWSGVDQSQRACRGVGFILSERLSECVNGYECISPKLLWLQVIRHQAKLVTAELEQIKVGKHRNQNVKDEYAERSKDSLDEIKQYERLELDGLWKVAKSVLIDEAKKDTVADDDVTAPEYMLDDGNECEIVKALKRMKVEKAAGYDRVSSEMLSGDIEKRVNAGNKANGALFAITKTKSVSRQARLAIHNGVSLRVCMVVKAGESRALPQSSAYEACNKIRNEEICTTTRLTNIDHRISKLKWQRAVSVVELITVGEERFYSDDEQLDWARDDLLLGRPMTRPGHGLPLAAGVLG</sequence>
<comment type="caution">
    <text evidence="1">The sequence shown here is derived from an EMBL/GenBank/DDBJ whole genome shotgun (WGS) entry which is preliminary data.</text>
</comment>
<accession>A0A4C1YP71</accession>
<dbReference type="EMBL" id="BGZK01001305">
    <property type="protein sequence ID" value="GBP76803.1"/>
    <property type="molecule type" value="Genomic_DNA"/>
</dbReference>
<organism evidence="1 2">
    <name type="scientific">Eumeta variegata</name>
    <name type="common">Bagworm moth</name>
    <name type="synonym">Eumeta japonica</name>
    <dbReference type="NCBI Taxonomy" id="151549"/>
    <lineage>
        <taxon>Eukaryota</taxon>
        <taxon>Metazoa</taxon>
        <taxon>Ecdysozoa</taxon>
        <taxon>Arthropoda</taxon>
        <taxon>Hexapoda</taxon>
        <taxon>Insecta</taxon>
        <taxon>Pterygota</taxon>
        <taxon>Neoptera</taxon>
        <taxon>Endopterygota</taxon>
        <taxon>Lepidoptera</taxon>
        <taxon>Glossata</taxon>
        <taxon>Ditrysia</taxon>
        <taxon>Tineoidea</taxon>
        <taxon>Psychidae</taxon>
        <taxon>Oiketicinae</taxon>
        <taxon>Eumeta</taxon>
    </lineage>
</organism>
<gene>
    <name evidence="1" type="ORF">EVAR_42653_1</name>
</gene>
<reference evidence="1 2" key="1">
    <citation type="journal article" date="2019" name="Commun. Biol.">
        <title>The bagworm genome reveals a unique fibroin gene that provides high tensile strength.</title>
        <authorList>
            <person name="Kono N."/>
            <person name="Nakamura H."/>
            <person name="Ohtoshi R."/>
            <person name="Tomita M."/>
            <person name="Numata K."/>
            <person name="Arakawa K."/>
        </authorList>
    </citation>
    <scope>NUCLEOTIDE SEQUENCE [LARGE SCALE GENOMIC DNA]</scope>
</reference>
<keyword evidence="2" id="KW-1185">Reference proteome</keyword>
<name>A0A4C1YP71_EUMVA</name>
<protein>
    <submittedName>
        <fullName evidence="1">Uncharacterized protein</fullName>
    </submittedName>
</protein>
<dbReference type="AlphaFoldDB" id="A0A4C1YP71"/>
<evidence type="ECO:0000313" key="2">
    <source>
        <dbReference type="Proteomes" id="UP000299102"/>
    </source>
</evidence>
<proteinExistence type="predicted"/>
<dbReference type="Proteomes" id="UP000299102">
    <property type="component" value="Unassembled WGS sequence"/>
</dbReference>
<dbReference type="OrthoDB" id="425681at2759"/>
<evidence type="ECO:0000313" key="1">
    <source>
        <dbReference type="EMBL" id="GBP76803.1"/>
    </source>
</evidence>